<gene>
    <name evidence="10" type="ORF">OAUR00152_LOCUS36545</name>
</gene>
<dbReference type="Pfam" id="PF01490">
    <property type="entry name" value="Aa_trans"/>
    <property type="match status" value="1"/>
</dbReference>
<sequence>MGIKKIQSLDWRLKLYPPTSKDLEAQKHSEHLMEKTYTDNDYNPRGDENEHVDAHATGNGDKSSFGQCVFNMANTLMGVGMLGLPFVFGSVGWYGGIFVLLLFSAITWWTSILIGRELNGNPQPTHKHYGKDPGEVAISLYKPLTSFPGIAREAFGQRGTIALSSVLYFELFSSLSIFFVMLGDHMHTLFPQTSTSMHMVFVAFLLSIPTVLLKTPRLLSYMSVVGTASTIAVVLAVLAAAVIEGDIAAEVAEGKDQLPQSLVTGQQYHTNWKLSGLPLASGIVAYCFSGHAIVPSLYSSMSQPRDFEKMMTVAYAIVLLACGTVAVSGYYMFGSEVEDQITLSLEMADIRGAEKAMTVLVFLMILTAFSKFSLFMFPLALGVEEIIAPWMPTDHAMEASYALIKVVLILLSLCVALFVPSFGFLCSLIGLICTVIVSIIFPAAAHLKLFGPQLRTWEKVVDWLFVIGGALFAIIGTVATVSST</sequence>
<evidence type="ECO:0000256" key="5">
    <source>
        <dbReference type="ARBA" id="ARBA00022989"/>
    </source>
</evidence>
<evidence type="ECO:0000256" key="6">
    <source>
        <dbReference type="ARBA" id="ARBA00023136"/>
    </source>
</evidence>
<feature type="transmembrane region" description="Helical" evidence="8">
    <location>
        <begin position="356"/>
        <end position="381"/>
    </location>
</feature>
<feature type="compositionally biased region" description="Basic and acidic residues" evidence="7">
    <location>
        <begin position="37"/>
        <end position="54"/>
    </location>
</feature>
<keyword evidence="5 8" id="KW-1133">Transmembrane helix</keyword>
<evidence type="ECO:0000313" key="10">
    <source>
        <dbReference type="EMBL" id="CAE2279052.1"/>
    </source>
</evidence>
<dbReference type="PANTHER" id="PTHR22950:SF692">
    <property type="entry name" value="TRANSMEMBRANE AMINO ACID TRANSPORTER FAMILY PROTEIN"/>
    <property type="match status" value="1"/>
</dbReference>
<evidence type="ECO:0000256" key="8">
    <source>
        <dbReference type="SAM" id="Phobius"/>
    </source>
</evidence>
<dbReference type="EMBL" id="HBKQ01053094">
    <property type="protein sequence ID" value="CAE2279052.1"/>
    <property type="molecule type" value="Transcribed_RNA"/>
</dbReference>
<feature type="transmembrane region" description="Helical" evidence="8">
    <location>
        <begin position="310"/>
        <end position="333"/>
    </location>
</feature>
<dbReference type="InterPro" id="IPR013057">
    <property type="entry name" value="AA_transpt_TM"/>
</dbReference>
<evidence type="ECO:0000256" key="2">
    <source>
        <dbReference type="ARBA" id="ARBA00022448"/>
    </source>
</evidence>
<feature type="transmembrane region" description="Helical" evidence="8">
    <location>
        <begin position="402"/>
        <end position="422"/>
    </location>
</feature>
<accession>A0A7S4JZA2</accession>
<feature type="domain" description="Amino acid transporter transmembrane" evidence="9">
    <location>
        <begin position="62"/>
        <end position="481"/>
    </location>
</feature>
<dbReference type="GO" id="GO:0005774">
    <property type="term" value="C:vacuolar membrane"/>
    <property type="evidence" value="ECO:0007669"/>
    <property type="project" value="TreeGrafter"/>
</dbReference>
<evidence type="ECO:0000256" key="3">
    <source>
        <dbReference type="ARBA" id="ARBA00022692"/>
    </source>
</evidence>
<evidence type="ECO:0000256" key="1">
    <source>
        <dbReference type="ARBA" id="ARBA00004141"/>
    </source>
</evidence>
<proteinExistence type="predicted"/>
<feature type="transmembrane region" description="Helical" evidence="8">
    <location>
        <begin position="428"/>
        <end position="451"/>
    </location>
</feature>
<keyword evidence="4" id="KW-0029">Amino-acid transport</keyword>
<feature type="transmembrane region" description="Helical" evidence="8">
    <location>
        <begin position="195"/>
        <end position="213"/>
    </location>
</feature>
<keyword evidence="2" id="KW-0813">Transport</keyword>
<feature type="transmembrane region" description="Helical" evidence="8">
    <location>
        <begin position="161"/>
        <end position="183"/>
    </location>
</feature>
<feature type="transmembrane region" description="Helical" evidence="8">
    <location>
        <begin position="93"/>
        <end position="114"/>
    </location>
</feature>
<evidence type="ECO:0000256" key="7">
    <source>
        <dbReference type="SAM" id="MobiDB-lite"/>
    </source>
</evidence>
<feature type="transmembrane region" description="Helical" evidence="8">
    <location>
        <begin position="68"/>
        <end position="87"/>
    </location>
</feature>
<feature type="region of interest" description="Disordered" evidence="7">
    <location>
        <begin position="37"/>
        <end position="58"/>
    </location>
</feature>
<organism evidence="10">
    <name type="scientific">Odontella aurita</name>
    <dbReference type="NCBI Taxonomy" id="265563"/>
    <lineage>
        <taxon>Eukaryota</taxon>
        <taxon>Sar</taxon>
        <taxon>Stramenopiles</taxon>
        <taxon>Ochrophyta</taxon>
        <taxon>Bacillariophyta</taxon>
        <taxon>Mediophyceae</taxon>
        <taxon>Biddulphiophycidae</taxon>
        <taxon>Eupodiscales</taxon>
        <taxon>Odontellaceae</taxon>
        <taxon>Odontella</taxon>
    </lineage>
</organism>
<evidence type="ECO:0000259" key="9">
    <source>
        <dbReference type="Pfam" id="PF01490"/>
    </source>
</evidence>
<protein>
    <recommendedName>
        <fullName evidence="9">Amino acid transporter transmembrane domain-containing protein</fullName>
    </recommendedName>
</protein>
<feature type="transmembrane region" description="Helical" evidence="8">
    <location>
        <begin position="463"/>
        <end position="482"/>
    </location>
</feature>
<keyword evidence="3 8" id="KW-0812">Transmembrane</keyword>
<reference evidence="10" key="1">
    <citation type="submission" date="2021-01" db="EMBL/GenBank/DDBJ databases">
        <authorList>
            <person name="Corre E."/>
            <person name="Pelletier E."/>
            <person name="Niang G."/>
            <person name="Scheremetjew M."/>
            <person name="Finn R."/>
            <person name="Kale V."/>
            <person name="Holt S."/>
            <person name="Cochrane G."/>
            <person name="Meng A."/>
            <person name="Brown T."/>
            <person name="Cohen L."/>
        </authorList>
    </citation>
    <scope>NUCLEOTIDE SEQUENCE</scope>
    <source>
        <strain evidence="10">Isolate 1302-5</strain>
    </source>
</reference>
<dbReference type="AlphaFoldDB" id="A0A7S4JZA2"/>
<dbReference type="GO" id="GO:0015179">
    <property type="term" value="F:L-amino acid transmembrane transporter activity"/>
    <property type="evidence" value="ECO:0007669"/>
    <property type="project" value="TreeGrafter"/>
</dbReference>
<feature type="transmembrane region" description="Helical" evidence="8">
    <location>
        <begin position="220"/>
        <end position="243"/>
    </location>
</feature>
<name>A0A7S4JZA2_9STRA</name>
<keyword evidence="6 8" id="KW-0472">Membrane</keyword>
<evidence type="ECO:0000256" key="4">
    <source>
        <dbReference type="ARBA" id="ARBA00022970"/>
    </source>
</evidence>
<dbReference type="PANTHER" id="PTHR22950">
    <property type="entry name" value="AMINO ACID TRANSPORTER"/>
    <property type="match status" value="1"/>
</dbReference>
<comment type="subcellular location">
    <subcellularLocation>
        <location evidence="1">Membrane</location>
        <topology evidence="1">Multi-pass membrane protein</topology>
    </subcellularLocation>
</comment>